<sequence>MDLNATGPAASGAPVTKGPSVGDTSAKENNVPQGCSVGANQDRVSAHSPSNKASPAATAVVSSNGKAKGQAISTNGVSKVSVTVAKGLSASSWA</sequence>
<dbReference type="AlphaFoldDB" id="A0A2K0TVY5"/>
<dbReference type="OrthoDB" id="5103823at2759"/>
<feature type="region of interest" description="Disordered" evidence="1">
    <location>
        <begin position="1"/>
        <end position="76"/>
    </location>
</feature>
<evidence type="ECO:0000313" key="3">
    <source>
        <dbReference type="Proteomes" id="UP000236290"/>
    </source>
</evidence>
<proteinExistence type="predicted"/>
<name>A0A2K0TVY5_TRIHA</name>
<organism evidence="2 3">
    <name type="scientific">Trichoderma harzianum</name>
    <name type="common">Hypocrea lixii</name>
    <dbReference type="NCBI Taxonomy" id="5544"/>
    <lineage>
        <taxon>Eukaryota</taxon>
        <taxon>Fungi</taxon>
        <taxon>Dikarya</taxon>
        <taxon>Ascomycota</taxon>
        <taxon>Pezizomycotina</taxon>
        <taxon>Sordariomycetes</taxon>
        <taxon>Hypocreomycetidae</taxon>
        <taxon>Hypocreales</taxon>
        <taxon>Hypocreaceae</taxon>
        <taxon>Trichoderma</taxon>
    </lineage>
</organism>
<feature type="compositionally biased region" description="Polar residues" evidence="1">
    <location>
        <begin position="60"/>
        <end position="76"/>
    </location>
</feature>
<dbReference type="EMBL" id="MTYI01000174">
    <property type="protein sequence ID" value="PNP49703.1"/>
    <property type="molecule type" value="Genomic_DNA"/>
</dbReference>
<comment type="caution">
    <text evidence="2">The sequence shown here is derived from an EMBL/GenBank/DDBJ whole genome shotgun (WGS) entry which is preliminary data.</text>
</comment>
<gene>
    <name evidence="2" type="ORF">THARTR1_09471</name>
</gene>
<reference evidence="2 3" key="1">
    <citation type="submission" date="2017-02" db="EMBL/GenBank/DDBJ databases">
        <title>Genomes of Trichoderma spp. with biocontrol activity.</title>
        <authorList>
            <person name="Gardiner D."/>
            <person name="Kazan K."/>
            <person name="Vos C."/>
            <person name="Harvey P."/>
        </authorList>
    </citation>
    <scope>NUCLEOTIDE SEQUENCE [LARGE SCALE GENOMIC DNA]</scope>
    <source>
        <strain evidence="2 3">Tr1</strain>
    </source>
</reference>
<accession>A0A2K0TVY5</accession>
<evidence type="ECO:0000256" key="1">
    <source>
        <dbReference type="SAM" id="MobiDB-lite"/>
    </source>
</evidence>
<feature type="compositionally biased region" description="Polar residues" evidence="1">
    <location>
        <begin position="27"/>
        <end position="53"/>
    </location>
</feature>
<evidence type="ECO:0000313" key="2">
    <source>
        <dbReference type="EMBL" id="PNP49703.1"/>
    </source>
</evidence>
<protein>
    <submittedName>
        <fullName evidence="2">Uncharacterized protein</fullName>
    </submittedName>
</protein>
<dbReference type="Proteomes" id="UP000236290">
    <property type="component" value="Unassembled WGS sequence"/>
</dbReference>